<evidence type="ECO:0000313" key="12">
    <source>
        <dbReference type="Proteomes" id="UP001489004"/>
    </source>
</evidence>
<evidence type="ECO:0000256" key="9">
    <source>
        <dbReference type="RuleBase" id="RU367155"/>
    </source>
</evidence>
<keyword evidence="3 9" id="KW-0805">Transcription regulation</keyword>
<keyword evidence="12" id="KW-1185">Reference proteome</keyword>
<evidence type="ECO:0000256" key="3">
    <source>
        <dbReference type="ARBA" id="ARBA00023015"/>
    </source>
</evidence>
<dbReference type="InterPro" id="IPR000210">
    <property type="entry name" value="BTB/POZ_dom"/>
</dbReference>
<name>A0AAW1PJI5_9CHLO</name>
<dbReference type="AlphaFoldDB" id="A0AAW1PJI5"/>
<dbReference type="InterPro" id="IPR001289">
    <property type="entry name" value="NFYA"/>
</dbReference>
<dbReference type="Pfam" id="PF00651">
    <property type="entry name" value="BTB"/>
    <property type="match status" value="1"/>
</dbReference>
<gene>
    <name evidence="11" type="ORF">WJX72_008133</name>
</gene>
<comment type="subcellular location">
    <subcellularLocation>
        <location evidence="1 9">Nucleus</location>
    </subcellularLocation>
</comment>
<evidence type="ECO:0000256" key="7">
    <source>
        <dbReference type="ARBA" id="ARBA00023242"/>
    </source>
</evidence>
<dbReference type="PROSITE" id="PS00686">
    <property type="entry name" value="NFYA_HAP2_1"/>
    <property type="match status" value="1"/>
</dbReference>
<evidence type="ECO:0000256" key="5">
    <source>
        <dbReference type="ARBA" id="ARBA00023159"/>
    </source>
</evidence>
<proteinExistence type="inferred from homology"/>
<evidence type="ECO:0000256" key="4">
    <source>
        <dbReference type="ARBA" id="ARBA00023125"/>
    </source>
</evidence>
<comment type="function">
    <text evidence="9">Component of the sequence-specific heterotrimeric transcription factor (NF-Y) which specifically recognizes a 5'-CCAAT-3' box motif found in the promoters of its target genes.</text>
</comment>
<dbReference type="GO" id="GO:0003677">
    <property type="term" value="F:DNA binding"/>
    <property type="evidence" value="ECO:0007669"/>
    <property type="project" value="UniProtKB-KW"/>
</dbReference>
<comment type="subunit">
    <text evidence="8">Heterotrimeric transcription factor composed of three components, NF-YA, NF-YB and NF-YC. NF-YB and NF-YC must interact and dimerize for NF-YA association and DNA binding.</text>
</comment>
<dbReference type="EMBL" id="JALJOR010000011">
    <property type="protein sequence ID" value="KAK9809027.1"/>
    <property type="molecule type" value="Genomic_DNA"/>
</dbReference>
<dbReference type="Pfam" id="PF02045">
    <property type="entry name" value="CBFB_NFYA"/>
    <property type="match status" value="1"/>
</dbReference>
<keyword evidence="6 9" id="KW-0804">Transcription</keyword>
<dbReference type="GO" id="GO:0003700">
    <property type="term" value="F:DNA-binding transcription factor activity"/>
    <property type="evidence" value="ECO:0007669"/>
    <property type="project" value="UniProtKB-UniRule"/>
</dbReference>
<evidence type="ECO:0000256" key="8">
    <source>
        <dbReference type="ARBA" id="ARBA00025911"/>
    </source>
</evidence>
<comment type="similarity">
    <text evidence="9">Belongs to the NFYA/HAP2 subunit family.</text>
</comment>
<evidence type="ECO:0000259" key="10">
    <source>
        <dbReference type="SMART" id="SM00225"/>
    </source>
</evidence>
<dbReference type="SUPFAM" id="SSF54695">
    <property type="entry name" value="POZ domain"/>
    <property type="match status" value="1"/>
</dbReference>
<dbReference type="InterPro" id="IPR018362">
    <property type="entry name" value="CCAAT-binding_factor_CS"/>
</dbReference>
<protein>
    <recommendedName>
        <fullName evidence="9">Nuclear transcription factor Y subunit</fullName>
    </recommendedName>
</protein>
<dbReference type="Gene3D" id="6.10.250.2430">
    <property type="match status" value="1"/>
</dbReference>
<dbReference type="PANTHER" id="PTHR12632">
    <property type="entry name" value="TRANSCRIPTION FACTOR NF-Y ALPHA-RELATED"/>
    <property type="match status" value="1"/>
</dbReference>
<dbReference type="SMART" id="SM00521">
    <property type="entry name" value="CBF"/>
    <property type="match status" value="1"/>
</dbReference>
<dbReference type="Gene3D" id="3.30.710.10">
    <property type="entry name" value="Potassium Channel Kv1.1, Chain A"/>
    <property type="match status" value="1"/>
</dbReference>
<keyword evidence="7 9" id="KW-0539">Nucleus</keyword>
<dbReference type="GO" id="GO:0016602">
    <property type="term" value="C:CCAAT-binding factor complex"/>
    <property type="evidence" value="ECO:0007669"/>
    <property type="project" value="InterPro"/>
</dbReference>
<evidence type="ECO:0000313" key="11">
    <source>
        <dbReference type="EMBL" id="KAK9809027.1"/>
    </source>
</evidence>
<dbReference type="SMART" id="SM00225">
    <property type="entry name" value="BTB"/>
    <property type="match status" value="1"/>
</dbReference>
<evidence type="ECO:0000256" key="1">
    <source>
        <dbReference type="ARBA" id="ARBA00004123"/>
    </source>
</evidence>
<reference evidence="11 12" key="1">
    <citation type="journal article" date="2024" name="Nat. Commun.">
        <title>Phylogenomics reveals the evolutionary origins of lichenization in chlorophyte algae.</title>
        <authorList>
            <person name="Puginier C."/>
            <person name="Libourel C."/>
            <person name="Otte J."/>
            <person name="Skaloud P."/>
            <person name="Haon M."/>
            <person name="Grisel S."/>
            <person name="Petersen M."/>
            <person name="Berrin J.G."/>
            <person name="Delaux P.M."/>
            <person name="Dal Grande F."/>
            <person name="Keller J."/>
        </authorList>
    </citation>
    <scope>NUCLEOTIDE SEQUENCE [LARGE SCALE GENOMIC DNA]</scope>
    <source>
        <strain evidence="11 12">SAG 2043</strain>
    </source>
</reference>
<keyword evidence="5" id="KW-0010">Activator</keyword>
<keyword evidence="4 9" id="KW-0238">DNA-binding</keyword>
<dbReference type="PRINTS" id="PR00616">
    <property type="entry name" value="CCAATSUBUNTB"/>
</dbReference>
<evidence type="ECO:0000256" key="2">
    <source>
        <dbReference type="ARBA" id="ARBA00004906"/>
    </source>
</evidence>
<dbReference type="PROSITE" id="PS51152">
    <property type="entry name" value="NFYA_HAP2_2"/>
    <property type="match status" value="1"/>
</dbReference>
<dbReference type="InterPro" id="IPR011333">
    <property type="entry name" value="SKP1/BTB/POZ_sf"/>
</dbReference>
<accession>A0AAW1PJI5</accession>
<comment type="caution">
    <text evidence="11">The sequence shown here is derived from an EMBL/GenBank/DDBJ whole genome shotgun (WGS) entry which is preliminary data.</text>
</comment>
<organism evidence="11 12">
    <name type="scientific">[Myrmecia] bisecta</name>
    <dbReference type="NCBI Taxonomy" id="41462"/>
    <lineage>
        <taxon>Eukaryota</taxon>
        <taxon>Viridiplantae</taxon>
        <taxon>Chlorophyta</taxon>
        <taxon>core chlorophytes</taxon>
        <taxon>Trebouxiophyceae</taxon>
        <taxon>Trebouxiales</taxon>
        <taxon>Trebouxiaceae</taxon>
        <taxon>Myrmecia</taxon>
    </lineage>
</organism>
<feature type="domain" description="BTB" evidence="10">
    <location>
        <begin position="189"/>
        <end position="285"/>
    </location>
</feature>
<sequence length="321" mass="35400">MTAQLGIPGYDASALAVVGSQPVTGIVAGAEYYYPQAYSYDAYYGSLMYGQQAMGAHPVNGMPFYGGRMALPSEMVEEEPVYVNAKQYHCILRRRQQRAKAEAENKLIKTRRPYLHKSRHKHATRRIRDTAKLFELWKKQRGPAVEELLKLQQEADESGSQPNSKRHRTIEGEVVVIEPLGANRYGTSGYVALRTGDGQAVAATKVVLASESHHLNEVLFGEEAAKHLLDLPDVQFGALEAMVTALHSKQLCLSLERVPLMVALAKQLQVPSITAACISYLESQLSNDDRAVELLPVIFKNALGDKLSKTASHYVIDTSSC</sequence>
<evidence type="ECO:0000256" key="6">
    <source>
        <dbReference type="ARBA" id="ARBA00023163"/>
    </source>
</evidence>
<comment type="pathway">
    <text evidence="2">Protein modification; protein ubiquitination.</text>
</comment>
<dbReference type="Proteomes" id="UP001489004">
    <property type="component" value="Unassembled WGS sequence"/>
</dbReference>